<dbReference type="InParanoid" id="A0A078AXZ6"/>
<dbReference type="EMBL" id="CCKQ01015171">
    <property type="protein sequence ID" value="CDW86971.1"/>
    <property type="molecule type" value="Genomic_DNA"/>
</dbReference>
<dbReference type="SMART" id="SM00173">
    <property type="entry name" value="RAS"/>
    <property type="match status" value="1"/>
</dbReference>
<dbReference type="PROSITE" id="PS51419">
    <property type="entry name" value="RAB"/>
    <property type="match status" value="1"/>
</dbReference>
<evidence type="ECO:0000256" key="2">
    <source>
        <dbReference type="ARBA" id="ARBA00023134"/>
    </source>
</evidence>
<dbReference type="PROSITE" id="PS51421">
    <property type="entry name" value="RAS"/>
    <property type="match status" value="1"/>
</dbReference>
<dbReference type="SMART" id="SM00174">
    <property type="entry name" value="RHO"/>
    <property type="match status" value="1"/>
</dbReference>
<dbReference type="NCBIfam" id="TIGR00231">
    <property type="entry name" value="small_GTP"/>
    <property type="match status" value="1"/>
</dbReference>
<dbReference type="Pfam" id="PF00071">
    <property type="entry name" value="Ras"/>
    <property type="match status" value="1"/>
</dbReference>
<gene>
    <name evidence="3" type="primary">Contig9065.g9698</name>
    <name evidence="3" type="ORF">STYLEM_16072</name>
</gene>
<dbReference type="InterPro" id="IPR005225">
    <property type="entry name" value="Small_GTP-bd"/>
</dbReference>
<dbReference type="InterPro" id="IPR001806">
    <property type="entry name" value="Small_GTPase"/>
</dbReference>
<reference evidence="3 4" key="1">
    <citation type="submission" date="2014-06" db="EMBL/GenBank/DDBJ databases">
        <authorList>
            <person name="Swart Estienne"/>
        </authorList>
    </citation>
    <scope>NUCLEOTIDE SEQUENCE [LARGE SCALE GENOMIC DNA]</scope>
    <source>
        <strain evidence="3 4">130c</strain>
    </source>
</reference>
<keyword evidence="4" id="KW-1185">Reference proteome</keyword>
<dbReference type="Gene3D" id="3.40.50.300">
    <property type="entry name" value="P-loop containing nucleotide triphosphate hydrolases"/>
    <property type="match status" value="1"/>
</dbReference>
<dbReference type="SUPFAM" id="SSF52540">
    <property type="entry name" value="P-loop containing nucleoside triphosphate hydrolases"/>
    <property type="match status" value="1"/>
</dbReference>
<dbReference type="PRINTS" id="PR00449">
    <property type="entry name" value="RASTRNSFRMNG"/>
</dbReference>
<dbReference type="InterPro" id="IPR027417">
    <property type="entry name" value="P-loop_NTPase"/>
</dbReference>
<dbReference type="AlphaFoldDB" id="A0A078AXZ6"/>
<proteinExistence type="predicted"/>
<evidence type="ECO:0000313" key="3">
    <source>
        <dbReference type="EMBL" id="CDW86971.1"/>
    </source>
</evidence>
<dbReference type="SMART" id="SM00177">
    <property type="entry name" value="ARF"/>
    <property type="match status" value="1"/>
</dbReference>
<dbReference type="SMART" id="SM00175">
    <property type="entry name" value="RAB"/>
    <property type="match status" value="1"/>
</dbReference>
<dbReference type="OrthoDB" id="10450999at2759"/>
<dbReference type="InterPro" id="IPR050227">
    <property type="entry name" value="Rab"/>
</dbReference>
<dbReference type="CDD" id="cd00154">
    <property type="entry name" value="Rab"/>
    <property type="match status" value="1"/>
</dbReference>
<evidence type="ECO:0000313" key="4">
    <source>
        <dbReference type="Proteomes" id="UP000039865"/>
    </source>
</evidence>
<organism evidence="3 4">
    <name type="scientific">Stylonychia lemnae</name>
    <name type="common">Ciliate</name>
    <dbReference type="NCBI Taxonomy" id="5949"/>
    <lineage>
        <taxon>Eukaryota</taxon>
        <taxon>Sar</taxon>
        <taxon>Alveolata</taxon>
        <taxon>Ciliophora</taxon>
        <taxon>Intramacronucleata</taxon>
        <taxon>Spirotrichea</taxon>
        <taxon>Stichotrichia</taxon>
        <taxon>Sporadotrichida</taxon>
        <taxon>Oxytrichidae</taxon>
        <taxon>Stylonychinae</taxon>
        <taxon>Stylonychia</taxon>
    </lineage>
</organism>
<keyword evidence="1" id="KW-0547">Nucleotide-binding</keyword>
<dbReference type="PROSITE" id="PS51420">
    <property type="entry name" value="RHO"/>
    <property type="match status" value="1"/>
</dbReference>
<dbReference type="OMA" id="TMARVNI"/>
<dbReference type="GO" id="GO:0003924">
    <property type="term" value="F:GTPase activity"/>
    <property type="evidence" value="ECO:0007669"/>
    <property type="project" value="InterPro"/>
</dbReference>
<sequence length="340" mass="38960">MDNSVSFDLYYDKNKEIDQNQQNHQTLKLPDSQQLGLDQTNNSRSLIQPAIEDAFFKSEVNSEHIANSYQNNSNNFLGITKVKLESSMVSSIPQNSNEKVHHQKKKSQYMKTLTNQFQEYENVFKIIMIGSSFTGKTSLLFRFVNDSFDKGYLNTVGVDLKTVTLKIHDTMARVNIWDTTGQEKFKSLTKSYFRNCHGAVAVFDLTKRESFYSIEQSIKEFRLNCPPESKDNIVLVGNKVDLENQRQVSHDDAQNLTKRLGLLQYFETSASSNLNVDQLFFTVAHQSYQIEKEQQHNNEILGQQNIKLSGDSNGIRGRTSTSIQLEQYGTVKKKRRSACC</sequence>
<dbReference type="Proteomes" id="UP000039865">
    <property type="component" value="Unassembled WGS sequence"/>
</dbReference>
<evidence type="ECO:0000256" key="1">
    <source>
        <dbReference type="ARBA" id="ARBA00022741"/>
    </source>
</evidence>
<name>A0A078AXZ6_STYLE</name>
<protein>
    <submittedName>
        <fullName evidence="3">Ras-related protein rab-35-like</fullName>
    </submittedName>
</protein>
<accession>A0A078AXZ6</accession>
<dbReference type="PANTHER" id="PTHR47977">
    <property type="entry name" value="RAS-RELATED PROTEIN RAB"/>
    <property type="match status" value="1"/>
</dbReference>
<dbReference type="SMART" id="SM00176">
    <property type="entry name" value="RAN"/>
    <property type="match status" value="1"/>
</dbReference>
<keyword evidence="2" id="KW-0342">GTP-binding</keyword>
<dbReference type="FunFam" id="3.40.50.300:FF:000808">
    <property type="entry name" value="Small GTP-binding protein, putative"/>
    <property type="match status" value="1"/>
</dbReference>
<dbReference type="GO" id="GO:0005525">
    <property type="term" value="F:GTP binding"/>
    <property type="evidence" value="ECO:0007669"/>
    <property type="project" value="UniProtKB-KW"/>
</dbReference>